<reference evidence="6 7" key="2">
    <citation type="journal article" date="2015" name="Stand. Genomic Sci.">
        <title>Draft genome sequence of Cellulomonas carbonis T26(T) and comparative analysis of six Cellulomonas genomes.</title>
        <authorList>
            <person name="Zhuang W."/>
            <person name="Zhang S."/>
            <person name="Xia X."/>
            <person name="Wang G."/>
        </authorList>
    </citation>
    <scope>NUCLEOTIDE SEQUENCE [LARGE SCALE GENOMIC DNA]</scope>
    <source>
        <strain evidence="6 7">T26</strain>
    </source>
</reference>
<evidence type="ECO:0000256" key="1">
    <source>
        <dbReference type="ARBA" id="ARBA00005417"/>
    </source>
</evidence>
<keyword evidence="2" id="KW-0813">Transport</keyword>
<accession>A0A0A0BXI5</accession>
<dbReference type="PANTHER" id="PTHR42734">
    <property type="entry name" value="METAL TRANSPORT SYSTEM ATP-BINDING PROTEIN TM_0124-RELATED"/>
    <property type="match status" value="1"/>
</dbReference>
<dbReference type="PANTHER" id="PTHR42734:SF5">
    <property type="entry name" value="IRON TRANSPORT SYSTEM ATP-BINDING PROTEIN HI_0361-RELATED"/>
    <property type="match status" value="1"/>
</dbReference>
<dbReference type="InterPro" id="IPR003439">
    <property type="entry name" value="ABC_transporter-like_ATP-bd"/>
</dbReference>
<keyword evidence="4" id="KW-0067">ATP-binding</keyword>
<keyword evidence="7" id="KW-1185">Reference proteome</keyword>
<dbReference type="RefSeq" id="WP_043603713.1">
    <property type="nucleotide sequence ID" value="NZ_AXCY01000012.1"/>
</dbReference>
<dbReference type="PROSITE" id="PS50893">
    <property type="entry name" value="ABC_TRANSPORTER_2"/>
    <property type="match status" value="1"/>
</dbReference>
<keyword evidence="3" id="KW-0547">Nucleotide-binding</keyword>
<dbReference type="PROSITE" id="PS00211">
    <property type="entry name" value="ABC_TRANSPORTER_1"/>
    <property type="match status" value="1"/>
</dbReference>
<gene>
    <name evidence="6" type="ORF">N868_04845</name>
</gene>
<evidence type="ECO:0000259" key="5">
    <source>
        <dbReference type="PROSITE" id="PS50893"/>
    </source>
</evidence>
<dbReference type="CDD" id="cd03235">
    <property type="entry name" value="ABC_Metallic_Cations"/>
    <property type="match status" value="1"/>
</dbReference>
<evidence type="ECO:0000256" key="3">
    <source>
        <dbReference type="ARBA" id="ARBA00022741"/>
    </source>
</evidence>
<dbReference type="InterPro" id="IPR027417">
    <property type="entry name" value="P-loop_NTPase"/>
</dbReference>
<dbReference type="GO" id="GO:0005524">
    <property type="term" value="F:ATP binding"/>
    <property type="evidence" value="ECO:0007669"/>
    <property type="project" value="UniProtKB-KW"/>
</dbReference>
<sequence length="258" mass="26951">MSTGTGTGTALAVRGLTVRYRETVALEDVTLDVGAGQACGLVGMNGSGKSTLFRTVVGLVRAQAGSVEVLGGSVAQARARGAVGYVPQQDDLDRDFPVSVRDVVLMGRYHRMGPTRRARPDDDRAVAEALARVGLEGLAGRQIGRLSGGQRQRVLLARALAQEARLLLLDEPFTGLDVMSQAAVTEVLREIVDAGGSVLVSTHDLSVLPDLCSRSVLLHHRVLAAGPTADVLTPANLARTFGLDPATGRVPTRGGGSR</sequence>
<protein>
    <submittedName>
        <fullName evidence="6">ABC transporter</fullName>
    </submittedName>
</protein>
<dbReference type="GO" id="GO:0016887">
    <property type="term" value="F:ATP hydrolysis activity"/>
    <property type="evidence" value="ECO:0007669"/>
    <property type="project" value="InterPro"/>
</dbReference>
<evidence type="ECO:0000313" key="7">
    <source>
        <dbReference type="Proteomes" id="UP000029839"/>
    </source>
</evidence>
<dbReference type="Gene3D" id="3.40.50.300">
    <property type="entry name" value="P-loop containing nucleotide triphosphate hydrolases"/>
    <property type="match status" value="1"/>
</dbReference>
<comment type="similarity">
    <text evidence="1">Belongs to the ABC transporter superfamily.</text>
</comment>
<evidence type="ECO:0000256" key="2">
    <source>
        <dbReference type="ARBA" id="ARBA00022448"/>
    </source>
</evidence>
<feature type="domain" description="ABC transporter" evidence="5">
    <location>
        <begin position="11"/>
        <end position="250"/>
    </location>
</feature>
<dbReference type="InterPro" id="IPR003593">
    <property type="entry name" value="AAA+_ATPase"/>
</dbReference>
<dbReference type="Pfam" id="PF00005">
    <property type="entry name" value="ABC_tran"/>
    <property type="match status" value="1"/>
</dbReference>
<evidence type="ECO:0000313" key="6">
    <source>
        <dbReference type="EMBL" id="KGM11869.1"/>
    </source>
</evidence>
<dbReference type="Proteomes" id="UP000029839">
    <property type="component" value="Unassembled WGS sequence"/>
</dbReference>
<dbReference type="FunFam" id="3.40.50.300:FF:000134">
    <property type="entry name" value="Iron-enterobactin ABC transporter ATP-binding protein"/>
    <property type="match status" value="1"/>
</dbReference>
<dbReference type="InterPro" id="IPR017871">
    <property type="entry name" value="ABC_transporter-like_CS"/>
</dbReference>
<organism evidence="6 7">
    <name type="scientific">Cellulomonas carbonis T26</name>
    <dbReference type="NCBI Taxonomy" id="947969"/>
    <lineage>
        <taxon>Bacteria</taxon>
        <taxon>Bacillati</taxon>
        <taxon>Actinomycetota</taxon>
        <taxon>Actinomycetes</taxon>
        <taxon>Micrococcales</taxon>
        <taxon>Cellulomonadaceae</taxon>
        <taxon>Cellulomonas</taxon>
    </lineage>
</organism>
<reference evidence="6 7" key="1">
    <citation type="submission" date="2013-08" db="EMBL/GenBank/DDBJ databases">
        <title>Genome sequencing of Cellulomonas carbonis T26.</title>
        <authorList>
            <person name="Chen F."/>
            <person name="Li Y."/>
            <person name="Wang G."/>
        </authorList>
    </citation>
    <scope>NUCLEOTIDE SEQUENCE [LARGE SCALE GENOMIC DNA]</scope>
    <source>
        <strain evidence="6 7">T26</strain>
    </source>
</reference>
<dbReference type="EMBL" id="AXCY01000012">
    <property type="protein sequence ID" value="KGM11869.1"/>
    <property type="molecule type" value="Genomic_DNA"/>
</dbReference>
<dbReference type="AlphaFoldDB" id="A0A0A0BXI5"/>
<evidence type="ECO:0000256" key="4">
    <source>
        <dbReference type="ARBA" id="ARBA00022840"/>
    </source>
</evidence>
<name>A0A0A0BXI5_9CELL</name>
<comment type="caution">
    <text evidence="6">The sequence shown here is derived from an EMBL/GenBank/DDBJ whole genome shotgun (WGS) entry which is preliminary data.</text>
</comment>
<proteinExistence type="inferred from homology"/>
<dbReference type="SUPFAM" id="SSF52540">
    <property type="entry name" value="P-loop containing nucleoside triphosphate hydrolases"/>
    <property type="match status" value="1"/>
</dbReference>
<dbReference type="SMART" id="SM00382">
    <property type="entry name" value="AAA"/>
    <property type="match status" value="1"/>
</dbReference>
<dbReference type="InterPro" id="IPR050153">
    <property type="entry name" value="Metal_Ion_Import_ABC"/>
</dbReference>